<dbReference type="EMBL" id="CAJNOM010000083">
    <property type="protein sequence ID" value="CAF1008664.1"/>
    <property type="molecule type" value="Genomic_DNA"/>
</dbReference>
<dbReference type="GO" id="GO:0005509">
    <property type="term" value="F:calcium ion binding"/>
    <property type="evidence" value="ECO:0007669"/>
    <property type="project" value="TreeGrafter"/>
</dbReference>
<feature type="transmembrane region" description="Helical" evidence="3">
    <location>
        <begin position="851"/>
        <end position="872"/>
    </location>
</feature>
<feature type="domain" description="C2" evidence="4">
    <location>
        <begin position="536"/>
        <end position="653"/>
    </location>
</feature>
<organism evidence="5 6">
    <name type="scientific">Adineta steineri</name>
    <dbReference type="NCBI Taxonomy" id="433720"/>
    <lineage>
        <taxon>Eukaryota</taxon>
        <taxon>Metazoa</taxon>
        <taxon>Spiralia</taxon>
        <taxon>Gnathifera</taxon>
        <taxon>Rotifera</taxon>
        <taxon>Eurotatoria</taxon>
        <taxon>Bdelloidea</taxon>
        <taxon>Adinetida</taxon>
        <taxon>Adinetidae</taxon>
        <taxon>Adineta</taxon>
    </lineage>
</organism>
<protein>
    <recommendedName>
        <fullName evidence="4">C2 domain-containing protein</fullName>
    </recommendedName>
</protein>
<dbReference type="InterPro" id="IPR035892">
    <property type="entry name" value="C2_domain_sf"/>
</dbReference>
<feature type="transmembrane region" description="Helical" evidence="3">
    <location>
        <begin position="936"/>
        <end position="956"/>
    </location>
</feature>
<keyword evidence="6" id="KW-1185">Reference proteome</keyword>
<feature type="domain" description="C2" evidence="4">
    <location>
        <begin position="369"/>
        <end position="488"/>
    </location>
</feature>
<evidence type="ECO:0000256" key="3">
    <source>
        <dbReference type="SAM" id="Phobius"/>
    </source>
</evidence>
<proteinExistence type="predicted"/>
<keyword evidence="3" id="KW-1133">Transmembrane helix</keyword>
<dbReference type="SUPFAM" id="SSF49562">
    <property type="entry name" value="C2 domain (Calcium/lipid-binding domain, CaLB)"/>
    <property type="match status" value="3"/>
</dbReference>
<dbReference type="InterPro" id="IPR000008">
    <property type="entry name" value="C2_dom"/>
</dbReference>
<evidence type="ECO:0000313" key="6">
    <source>
        <dbReference type="Proteomes" id="UP000663832"/>
    </source>
</evidence>
<reference evidence="5" key="1">
    <citation type="submission" date="2021-02" db="EMBL/GenBank/DDBJ databases">
        <authorList>
            <person name="Nowell W R."/>
        </authorList>
    </citation>
    <scope>NUCLEOTIDE SEQUENCE</scope>
</reference>
<keyword evidence="1" id="KW-0479">Metal-binding</keyword>
<evidence type="ECO:0000259" key="4">
    <source>
        <dbReference type="PROSITE" id="PS50004"/>
    </source>
</evidence>
<keyword evidence="3" id="KW-0472">Membrane</keyword>
<dbReference type="Pfam" id="PF00168">
    <property type="entry name" value="C2"/>
    <property type="match status" value="3"/>
</dbReference>
<evidence type="ECO:0000313" key="5">
    <source>
        <dbReference type="EMBL" id="CAF1008664.1"/>
    </source>
</evidence>
<comment type="caution">
    <text evidence="5">The sequence shown here is derived from an EMBL/GenBank/DDBJ whole genome shotgun (WGS) entry which is preliminary data.</text>
</comment>
<dbReference type="PANTHER" id="PTHR45911">
    <property type="entry name" value="C2 DOMAIN-CONTAINING PROTEIN"/>
    <property type="match status" value="1"/>
</dbReference>
<evidence type="ECO:0000256" key="2">
    <source>
        <dbReference type="ARBA" id="ARBA00022837"/>
    </source>
</evidence>
<evidence type="ECO:0000256" key="1">
    <source>
        <dbReference type="ARBA" id="ARBA00022723"/>
    </source>
</evidence>
<dbReference type="PANTHER" id="PTHR45911:SF4">
    <property type="entry name" value="MULTIPLE C2 AND TRANSMEMBRANE DOMAIN-CONTAINING PROTEIN"/>
    <property type="match status" value="1"/>
</dbReference>
<dbReference type="Proteomes" id="UP000663832">
    <property type="component" value="Unassembled WGS sequence"/>
</dbReference>
<gene>
    <name evidence="5" type="ORF">QVE165_LOCUS15341</name>
</gene>
<dbReference type="AlphaFoldDB" id="A0A814HBP5"/>
<dbReference type="Gene3D" id="2.60.40.150">
    <property type="entry name" value="C2 domain"/>
    <property type="match status" value="3"/>
</dbReference>
<dbReference type="OrthoDB" id="5973539at2759"/>
<keyword evidence="3" id="KW-0812">Transmembrane</keyword>
<dbReference type="PROSITE" id="PS50004">
    <property type="entry name" value="C2"/>
    <property type="match status" value="3"/>
</dbReference>
<keyword evidence="2" id="KW-0106">Calcium</keyword>
<dbReference type="GO" id="GO:0016020">
    <property type="term" value="C:membrane"/>
    <property type="evidence" value="ECO:0007669"/>
    <property type="project" value="TreeGrafter"/>
</dbReference>
<dbReference type="PRINTS" id="PR00360">
    <property type="entry name" value="C2DOMAIN"/>
</dbReference>
<feature type="domain" description="C2" evidence="4">
    <location>
        <begin position="211"/>
        <end position="327"/>
    </location>
</feature>
<feature type="transmembrane region" description="Helical" evidence="3">
    <location>
        <begin position="734"/>
        <end position="763"/>
    </location>
</feature>
<sequence>MSDENINSNNIHSRSILRQVRDTFGSMGRNLQIKTRTQSPPFTLVNNKHTSVDNIDLQNSHIKIHTKKSTPISFSHHLSLFNQVKSRVNKNRKHQNAQSLSDNDDDIRTSLPVIISSPESKSTISFDVNQNSNLNAINLLPSESLINTNIPDDEDDDPLKIEQNFADVINSDDEVPELSQQSNEVNRSGRMNINKITQRARTVLNKSPSLTSIATNISLPNNNLEIVYFIELYIEHGKDLSIKDFNGTSDPYVKVYYGTEEKYVTNTIYKNLNPIWNEKVSFFVHDLSVPISFYVFDYDRIGRDEAMGSTKIDLWKLPFDQDYNAILDLQNEKRTDGKIGSLIISINITQRTTEFRDEVMRTLSKTSNGKASLTSRLGRNNSVVLTRRTIDVFIIEGRNLTTAGNANKLFNPYIRLKFGTNKKNRTQTIKSTVNPKWHQSFIYDIMINELPPLELTVFDDTSSSGDFIGRGICNLAHLDEEKTHRISVELENDTGIIDLFVTITGIAPIQELINDGETSSNGSIDVIQSKITDEEIEYYSFFSTLRSILPILDVGKVEIKIYQARDLSAKDINGKSDPFCVVELDSTRLRTHTIYKTLDPVWNKSFIIPVQDIHSVLELTIYDEDMNKTTEFIGKIAIPLLAIQNGEKKWMTLKDRKCCLPVKGIIEIEATLIYSNLRAIARTFNPRQVRYYQQDGKFRVAVFKQHINRVRSALVHVVNVVKFIDYCFQWENPLLSFCTFIMSLLIVWNFELYMLPCALLLIFARNAVIEYRRGILGKPFATLGDETVSSVIQPLTVDEDALDTDMSSKEQKRSLMSVIHGIQDTVLEIQGYVDEVASTLERIKNVFNFTVPWLSIMAIIVLAIASIVLYYIPLRYLILAFIINKFTKTFRKPKGYIDNNELADFISRLPSDPELDCIIMSTANILPLVQRVMTRYILSTIAVFGNLGYIISIIILSQKQRGSNSCSIYLLATPIFGLIIMNWAIISLVYVLDYIDLMNTSLTLCHIRVYITHISSMCFRYTVVIACTHRCGVYELYG</sequence>
<accession>A0A814HBP5</accession>
<feature type="transmembrane region" description="Helical" evidence="3">
    <location>
        <begin position="968"/>
        <end position="992"/>
    </location>
</feature>
<name>A0A814HBP5_9BILA</name>
<dbReference type="SMART" id="SM00239">
    <property type="entry name" value="C2"/>
    <property type="match status" value="3"/>
</dbReference>